<evidence type="ECO:0000313" key="10">
    <source>
        <dbReference type="Proteomes" id="UP000005408"/>
    </source>
</evidence>
<keyword evidence="4 6" id="KW-1015">Disulfide bond</keyword>
<sequence length="97" mass="10850">MKMNSLIMILSLILTLTAEASNQEKGNNGFGHICEKNNPCENGGVCGYTRGGYICKCQKGWEGDNCSGDVVNWWTQWRQWTMIQGSMVMGGDRRIRA</sequence>
<feature type="domain" description="EGF-like" evidence="8">
    <location>
        <begin position="30"/>
        <end position="67"/>
    </location>
</feature>
<comment type="caution">
    <text evidence="6">Lacks conserved residue(s) required for the propagation of feature annotation.</text>
</comment>
<proteinExistence type="predicted"/>
<keyword evidence="5" id="KW-0325">Glycoprotein</keyword>
<dbReference type="FunFam" id="2.10.25.10:FF:000173">
    <property type="entry name" value="Neurogenic locus notch protein 2"/>
    <property type="match status" value="1"/>
</dbReference>
<keyword evidence="10" id="KW-1185">Reference proteome</keyword>
<keyword evidence="2 7" id="KW-0732">Signal</keyword>
<evidence type="ECO:0000256" key="3">
    <source>
        <dbReference type="ARBA" id="ARBA00022737"/>
    </source>
</evidence>
<dbReference type="AlphaFoldDB" id="A0A8W8NXK6"/>
<feature type="disulfide bond" evidence="6">
    <location>
        <begin position="57"/>
        <end position="66"/>
    </location>
</feature>
<dbReference type="Pfam" id="PF00008">
    <property type="entry name" value="EGF"/>
    <property type="match status" value="1"/>
</dbReference>
<evidence type="ECO:0000256" key="1">
    <source>
        <dbReference type="ARBA" id="ARBA00022536"/>
    </source>
</evidence>
<keyword evidence="3" id="KW-0677">Repeat</keyword>
<dbReference type="PROSITE" id="PS50026">
    <property type="entry name" value="EGF_3"/>
    <property type="match status" value="1"/>
</dbReference>
<dbReference type="EnsemblMetazoa" id="G8350.1">
    <property type="protein sequence ID" value="G8350.1:cds"/>
    <property type="gene ID" value="G8350"/>
</dbReference>
<organism evidence="9 10">
    <name type="scientific">Magallana gigas</name>
    <name type="common">Pacific oyster</name>
    <name type="synonym">Crassostrea gigas</name>
    <dbReference type="NCBI Taxonomy" id="29159"/>
    <lineage>
        <taxon>Eukaryota</taxon>
        <taxon>Metazoa</taxon>
        <taxon>Spiralia</taxon>
        <taxon>Lophotrochozoa</taxon>
        <taxon>Mollusca</taxon>
        <taxon>Bivalvia</taxon>
        <taxon>Autobranchia</taxon>
        <taxon>Pteriomorphia</taxon>
        <taxon>Ostreida</taxon>
        <taxon>Ostreoidea</taxon>
        <taxon>Ostreidae</taxon>
        <taxon>Magallana</taxon>
    </lineage>
</organism>
<evidence type="ECO:0000256" key="6">
    <source>
        <dbReference type="PROSITE-ProRule" id="PRU00076"/>
    </source>
</evidence>
<name>A0A8W8NXK6_MAGGI</name>
<evidence type="ECO:0000256" key="2">
    <source>
        <dbReference type="ARBA" id="ARBA00022729"/>
    </source>
</evidence>
<evidence type="ECO:0000256" key="5">
    <source>
        <dbReference type="ARBA" id="ARBA00023180"/>
    </source>
</evidence>
<dbReference type="SMART" id="SM00181">
    <property type="entry name" value="EGF"/>
    <property type="match status" value="1"/>
</dbReference>
<evidence type="ECO:0000256" key="7">
    <source>
        <dbReference type="SAM" id="SignalP"/>
    </source>
</evidence>
<keyword evidence="1 6" id="KW-0245">EGF-like domain</keyword>
<dbReference type="Proteomes" id="UP000005408">
    <property type="component" value="Unassembled WGS sequence"/>
</dbReference>
<feature type="signal peptide" evidence="7">
    <location>
        <begin position="1"/>
        <end position="20"/>
    </location>
</feature>
<accession>A0A8W8NXK6</accession>
<protein>
    <recommendedName>
        <fullName evidence="8">EGF-like domain-containing protein</fullName>
    </recommendedName>
</protein>
<dbReference type="PROSITE" id="PS00022">
    <property type="entry name" value="EGF_1"/>
    <property type="match status" value="1"/>
</dbReference>
<dbReference type="Gene3D" id="2.10.25.10">
    <property type="entry name" value="Laminin"/>
    <property type="match status" value="1"/>
</dbReference>
<evidence type="ECO:0000259" key="8">
    <source>
        <dbReference type="PROSITE" id="PS50026"/>
    </source>
</evidence>
<dbReference type="PROSITE" id="PS01186">
    <property type="entry name" value="EGF_2"/>
    <property type="match status" value="1"/>
</dbReference>
<dbReference type="InterPro" id="IPR000742">
    <property type="entry name" value="EGF"/>
</dbReference>
<evidence type="ECO:0000313" key="9">
    <source>
        <dbReference type="EnsemblMetazoa" id="G8350.1:cds"/>
    </source>
</evidence>
<reference evidence="9" key="1">
    <citation type="submission" date="2022-08" db="UniProtKB">
        <authorList>
            <consortium name="EnsemblMetazoa"/>
        </authorList>
    </citation>
    <scope>IDENTIFICATION</scope>
    <source>
        <strain evidence="9">05x7-T-G4-1.051#20</strain>
    </source>
</reference>
<dbReference type="SUPFAM" id="SSF57196">
    <property type="entry name" value="EGF/Laminin"/>
    <property type="match status" value="1"/>
</dbReference>
<evidence type="ECO:0000256" key="4">
    <source>
        <dbReference type="ARBA" id="ARBA00023157"/>
    </source>
</evidence>
<feature type="chain" id="PRO_5036452361" description="EGF-like domain-containing protein" evidence="7">
    <location>
        <begin position="21"/>
        <end position="97"/>
    </location>
</feature>
<dbReference type="CDD" id="cd00054">
    <property type="entry name" value="EGF_CA"/>
    <property type="match status" value="1"/>
</dbReference>